<dbReference type="eggNOG" id="KOG1471">
    <property type="taxonomic scope" value="Eukaryota"/>
</dbReference>
<evidence type="ECO:0000256" key="10">
    <source>
        <dbReference type="ARBA" id="ARBA00022833"/>
    </source>
</evidence>
<dbReference type="InterPro" id="IPR011074">
    <property type="entry name" value="CRAL/TRIO_N_dom"/>
</dbReference>
<dbReference type="PANTHER" id="PTHR46226:SF3">
    <property type="entry name" value="OS02G0200000 PROTEIN"/>
    <property type="match status" value="1"/>
</dbReference>
<sequence>MSAAACGHPFYGTCWRGYISTAISDGPGCLMLRCPDPSCAAAVGQDMINSLANVEDTEKYGRYLRRSYIEDNRKTKWCPAPGCEYAAEFVMGSGSYDVNCNCSYGFCWNCTEEAHRPVDCATVSKWILKNSAESENMNWYRRIKHKFLNSANCLEFLLWISLMNWYMIMDMEGGTAVGLMLAGMGCSIDVFRMNMHQGYPKETLVRFLKAREWNVAKAHKMIVECLNWRIQNEIDSVLERPIAPVDLYRLICDSQLIGLSGYTKEGLPIFGIGVGHSTYMTKLR</sequence>
<dbReference type="PROSITE" id="PS51873">
    <property type="entry name" value="TRIAD"/>
    <property type="match status" value="1"/>
</dbReference>
<dbReference type="Gene3D" id="3.30.40.10">
    <property type="entry name" value="Zinc/RING finger domain, C3HC4 (zinc finger)"/>
    <property type="match status" value="1"/>
</dbReference>
<evidence type="ECO:0000256" key="2">
    <source>
        <dbReference type="ARBA" id="ARBA00003976"/>
    </source>
</evidence>
<organism evidence="12">
    <name type="scientific">Zea mays</name>
    <name type="common">Maize</name>
    <dbReference type="NCBI Taxonomy" id="4577"/>
    <lineage>
        <taxon>Eukaryota</taxon>
        <taxon>Viridiplantae</taxon>
        <taxon>Streptophyta</taxon>
        <taxon>Embryophyta</taxon>
        <taxon>Tracheophyta</taxon>
        <taxon>Spermatophyta</taxon>
        <taxon>Magnoliopsida</taxon>
        <taxon>Liliopsida</taxon>
        <taxon>Poales</taxon>
        <taxon>Poaceae</taxon>
        <taxon>PACMAD clade</taxon>
        <taxon>Panicoideae</taxon>
        <taxon>Andropogonodae</taxon>
        <taxon>Andropogoneae</taxon>
        <taxon>Tripsacinae</taxon>
        <taxon>Zea</taxon>
    </lineage>
</organism>
<dbReference type="Pfam" id="PF03765">
    <property type="entry name" value="CRAL_TRIO_N"/>
    <property type="match status" value="1"/>
</dbReference>
<dbReference type="InterPro" id="IPR036865">
    <property type="entry name" value="CRAL-TRIO_dom_sf"/>
</dbReference>
<evidence type="ECO:0000256" key="7">
    <source>
        <dbReference type="ARBA" id="ARBA00022737"/>
    </source>
</evidence>
<dbReference type="SUPFAM" id="SSF57850">
    <property type="entry name" value="RING/U-box"/>
    <property type="match status" value="2"/>
</dbReference>
<evidence type="ECO:0000256" key="1">
    <source>
        <dbReference type="ARBA" id="ARBA00001798"/>
    </source>
</evidence>
<dbReference type="ExpressionAtlas" id="A0A1D6P104">
    <property type="expression patterns" value="baseline"/>
</dbReference>
<dbReference type="GO" id="GO:0061630">
    <property type="term" value="F:ubiquitin protein ligase activity"/>
    <property type="evidence" value="ECO:0007669"/>
    <property type="project" value="UniProtKB-EC"/>
</dbReference>
<evidence type="ECO:0000256" key="6">
    <source>
        <dbReference type="ARBA" id="ARBA00022723"/>
    </source>
</evidence>
<proteinExistence type="predicted"/>
<accession>A0A1D6P104</accession>
<comment type="function">
    <text evidence="2">Might act as an E3 ubiquitin-protein ligase, or as part of E3 complex, which accepts ubiquitin from specific E2 ubiquitin-conjugating enzymes and then transfers it to substrates.</text>
</comment>
<comment type="catalytic activity">
    <reaction evidence="1">
        <text>[E2 ubiquitin-conjugating enzyme]-S-ubiquitinyl-L-cysteine + [acceptor protein]-L-lysine = [E2 ubiquitin-conjugating enzyme]-L-cysteine + [acceptor protein]-N(6)-ubiquitinyl-L-lysine.</text>
        <dbReference type="EC" id="2.3.2.31"/>
    </reaction>
</comment>
<dbReference type="EMBL" id="CM000785">
    <property type="protein sequence ID" value="AQL03761.1"/>
    <property type="molecule type" value="Genomic_DNA"/>
</dbReference>
<dbReference type="AlphaFoldDB" id="A0A1D6P104"/>
<dbReference type="FunFam" id="3.30.40.10:FF:000019">
    <property type="entry name" value="RBR-type E3 ubiquitin transferase"/>
    <property type="match status" value="1"/>
</dbReference>
<dbReference type="InParanoid" id="A0A1D6P104"/>
<keyword evidence="8" id="KW-0863">Zinc-finger</keyword>
<evidence type="ECO:0000256" key="5">
    <source>
        <dbReference type="ARBA" id="ARBA00022679"/>
    </source>
</evidence>
<dbReference type="GO" id="GO:0008270">
    <property type="term" value="F:zinc ion binding"/>
    <property type="evidence" value="ECO:0007669"/>
    <property type="project" value="UniProtKB-KW"/>
</dbReference>
<gene>
    <name evidence="12" type="ORF">ZEAMMB73_Zm00001d046141</name>
</gene>
<name>A0A1D6P104_MAIZE</name>
<keyword evidence="7" id="KW-0677">Repeat</keyword>
<dbReference type="InterPro" id="IPR013083">
    <property type="entry name" value="Znf_RING/FYVE/PHD"/>
</dbReference>
<dbReference type="SMART" id="SM00647">
    <property type="entry name" value="IBR"/>
    <property type="match status" value="1"/>
</dbReference>
<dbReference type="EC" id="2.3.2.31" evidence="4"/>
<keyword evidence="9" id="KW-0833">Ubl conjugation pathway</keyword>
<evidence type="ECO:0000256" key="8">
    <source>
        <dbReference type="ARBA" id="ARBA00022771"/>
    </source>
</evidence>
<protein>
    <recommendedName>
        <fullName evidence="4">RBR-type E3 ubiquitin transferase</fullName>
        <ecNumber evidence="4">2.3.2.31</ecNumber>
    </recommendedName>
</protein>
<keyword evidence="6" id="KW-0479">Metal-binding</keyword>
<feature type="domain" description="RING-type" evidence="11">
    <location>
        <begin position="1"/>
        <end position="208"/>
    </location>
</feature>
<evidence type="ECO:0000256" key="3">
    <source>
        <dbReference type="ARBA" id="ARBA00004906"/>
    </source>
</evidence>
<keyword evidence="10" id="KW-0862">Zinc</keyword>
<evidence type="ECO:0000259" key="11">
    <source>
        <dbReference type="PROSITE" id="PS51873"/>
    </source>
</evidence>
<dbReference type="InterPro" id="IPR044066">
    <property type="entry name" value="TRIAD_supradom"/>
</dbReference>
<dbReference type="Gene3D" id="3.40.525.10">
    <property type="entry name" value="CRAL-TRIO lipid binding domain"/>
    <property type="match status" value="1"/>
</dbReference>
<dbReference type="SUPFAM" id="SSF46938">
    <property type="entry name" value="CRAL/TRIO N-terminal domain"/>
    <property type="match status" value="1"/>
</dbReference>
<reference evidence="12" key="1">
    <citation type="submission" date="2015-12" db="EMBL/GenBank/DDBJ databases">
        <title>Update maize B73 reference genome by single molecule sequencing technologies.</title>
        <authorList>
            <consortium name="Maize Genome Sequencing Project"/>
            <person name="Ware D."/>
        </authorList>
    </citation>
    <scope>NUCLEOTIDE SEQUENCE</scope>
    <source>
        <tissue evidence="12">Seedling</tissue>
    </source>
</reference>
<evidence type="ECO:0000313" key="12">
    <source>
        <dbReference type="EMBL" id="AQL03761.1"/>
    </source>
</evidence>
<dbReference type="Pfam" id="PF01485">
    <property type="entry name" value="IBR"/>
    <property type="match status" value="1"/>
</dbReference>
<dbReference type="SMART" id="SM01100">
    <property type="entry name" value="CRAL_TRIO_N"/>
    <property type="match status" value="1"/>
</dbReference>
<dbReference type="eggNOG" id="KOG1815">
    <property type="taxonomic scope" value="Eukaryota"/>
</dbReference>
<dbReference type="CDD" id="cd20346">
    <property type="entry name" value="BRcat_RBR_ANKIB1"/>
    <property type="match status" value="1"/>
</dbReference>
<comment type="pathway">
    <text evidence="3">Protein modification; protein ubiquitination.</text>
</comment>
<dbReference type="InterPro" id="IPR036273">
    <property type="entry name" value="CRAL/TRIO_N_dom_sf"/>
</dbReference>
<keyword evidence="5" id="KW-0808">Transferase</keyword>
<dbReference type="InterPro" id="IPR002867">
    <property type="entry name" value="IBR_dom"/>
</dbReference>
<dbReference type="PANTHER" id="PTHR46226">
    <property type="entry name" value="CRAL-TRIO DOMAIN-CONTAINING PROTEIN"/>
    <property type="match status" value="1"/>
</dbReference>
<dbReference type="PaxDb" id="4577-GRMZM2G431691_P01"/>
<dbReference type="STRING" id="4577.A0A1D6P104"/>
<evidence type="ECO:0000256" key="4">
    <source>
        <dbReference type="ARBA" id="ARBA00012251"/>
    </source>
</evidence>
<evidence type="ECO:0000256" key="9">
    <source>
        <dbReference type="ARBA" id="ARBA00022786"/>
    </source>
</evidence>